<evidence type="ECO:0000313" key="1">
    <source>
        <dbReference type="EMBL" id="BBY15272.1"/>
    </source>
</evidence>
<gene>
    <name evidence="1" type="ORF">MLIT_08640</name>
</gene>
<keyword evidence="2" id="KW-1185">Reference proteome</keyword>
<dbReference type="AlphaFoldDB" id="A0AAD1IGV0"/>
<evidence type="ECO:0000313" key="2">
    <source>
        <dbReference type="Proteomes" id="UP000466607"/>
    </source>
</evidence>
<name>A0AAD1IGV0_9MYCO</name>
<dbReference type="Proteomes" id="UP000466607">
    <property type="component" value="Chromosome"/>
</dbReference>
<sequence length="155" mass="17368">MNTVLYINPKGVVYETRAFSKADIADLVSDYGLESLSSADRQFDFWFTPSTRRCQRRINRSATGLLLSATAFTARNVPLLRGGVVVATHDSDGDLDGLSWEQLDQLARLSRSLTSRDHRVLTRRSNRADGRMQRRPATPVGTPVAIAEHRESVRH</sequence>
<protein>
    <submittedName>
        <fullName evidence="1">Uncharacterized protein</fullName>
    </submittedName>
</protein>
<accession>A0AAD1IGV0</accession>
<organism evidence="1 2">
    <name type="scientific">Mycolicibacterium litorale</name>
    <dbReference type="NCBI Taxonomy" id="758802"/>
    <lineage>
        <taxon>Bacteria</taxon>
        <taxon>Bacillati</taxon>
        <taxon>Actinomycetota</taxon>
        <taxon>Actinomycetes</taxon>
        <taxon>Mycobacteriales</taxon>
        <taxon>Mycobacteriaceae</taxon>
        <taxon>Mycolicibacterium</taxon>
    </lineage>
</organism>
<dbReference type="EMBL" id="AP022586">
    <property type="protein sequence ID" value="BBY15272.1"/>
    <property type="molecule type" value="Genomic_DNA"/>
</dbReference>
<dbReference type="RefSeq" id="WP_134060722.1">
    <property type="nucleotide sequence ID" value="NZ_AP022586.1"/>
</dbReference>
<proteinExistence type="predicted"/>
<reference evidence="1 2" key="1">
    <citation type="journal article" date="2019" name="Emerg. Microbes Infect.">
        <title>Comprehensive subspecies identification of 175 nontuberculous mycobacteria species based on 7547 genomic profiles.</title>
        <authorList>
            <person name="Matsumoto Y."/>
            <person name="Kinjo T."/>
            <person name="Motooka D."/>
            <person name="Nabeya D."/>
            <person name="Jung N."/>
            <person name="Uechi K."/>
            <person name="Horii T."/>
            <person name="Iida T."/>
            <person name="Fujita J."/>
            <person name="Nakamura S."/>
        </authorList>
    </citation>
    <scope>NUCLEOTIDE SEQUENCE [LARGE SCALE GENOMIC DNA]</scope>
    <source>
        <strain evidence="1 2">JCM 17423</strain>
    </source>
</reference>